<protein>
    <submittedName>
        <fullName evidence="1">Uncharacterized protein</fullName>
    </submittedName>
</protein>
<organism evidence="1 2">
    <name type="scientific">Planotetraspora kaengkrachanensis</name>
    <dbReference type="NCBI Taxonomy" id="575193"/>
    <lineage>
        <taxon>Bacteria</taxon>
        <taxon>Bacillati</taxon>
        <taxon>Actinomycetota</taxon>
        <taxon>Actinomycetes</taxon>
        <taxon>Streptosporangiales</taxon>
        <taxon>Streptosporangiaceae</taxon>
        <taxon>Planotetraspora</taxon>
    </lineage>
</organism>
<dbReference type="Proteomes" id="UP000630097">
    <property type="component" value="Unassembled WGS sequence"/>
</dbReference>
<proteinExistence type="predicted"/>
<dbReference type="EMBL" id="BONV01000005">
    <property type="protein sequence ID" value="GIG78860.1"/>
    <property type="molecule type" value="Genomic_DNA"/>
</dbReference>
<name>A0A8J3LY31_9ACTN</name>
<accession>A0A8J3LY31</accession>
<reference evidence="1 2" key="1">
    <citation type="submission" date="2021-01" db="EMBL/GenBank/DDBJ databases">
        <title>Whole genome shotgun sequence of Planotetraspora kaengkrachanensis NBRC 104272.</title>
        <authorList>
            <person name="Komaki H."/>
            <person name="Tamura T."/>
        </authorList>
    </citation>
    <scope>NUCLEOTIDE SEQUENCE [LARGE SCALE GENOMIC DNA]</scope>
    <source>
        <strain evidence="1 2">NBRC 104272</strain>
    </source>
</reference>
<comment type="caution">
    <text evidence="1">The sequence shown here is derived from an EMBL/GenBank/DDBJ whole genome shotgun (WGS) entry which is preliminary data.</text>
</comment>
<sequence>MLITVLINVLIRDILDADSKRPSAERSSTCDRSGEVFFYAVGEEPWGAGSAPAERTRCPL</sequence>
<evidence type="ECO:0000313" key="1">
    <source>
        <dbReference type="EMBL" id="GIG78860.1"/>
    </source>
</evidence>
<dbReference type="AlphaFoldDB" id="A0A8J3LY31"/>
<gene>
    <name evidence="1" type="ORF">Pka01_19870</name>
</gene>
<keyword evidence="2" id="KW-1185">Reference proteome</keyword>
<evidence type="ECO:0000313" key="2">
    <source>
        <dbReference type="Proteomes" id="UP000630097"/>
    </source>
</evidence>